<feature type="domain" description="GST C-terminal" evidence="2">
    <location>
        <begin position="89"/>
        <end position="212"/>
    </location>
</feature>
<dbReference type="Pfam" id="PF13410">
    <property type="entry name" value="GST_C_2"/>
    <property type="match status" value="1"/>
</dbReference>
<dbReference type="Gene3D" id="3.40.30.10">
    <property type="entry name" value="Glutaredoxin"/>
    <property type="match status" value="1"/>
</dbReference>
<feature type="domain" description="GST N-terminal" evidence="1">
    <location>
        <begin position="1"/>
        <end position="83"/>
    </location>
</feature>
<sequence length="221" mass="24900">MLQLFGHPFSSYTQKALVALYETAQPFEFRWIGPDAPDGNDHGTEWLQRWPLRKFPILVDGERTVAETSIIIEYLQLTHPRPMTLLPADPLAALDVRFLDRYFDLHVMAPMQQAVDGALTGDPAKARDALALAVPKLERAYEWLEAHLAGRTWAAGEDFTLADCAAAPALFYADWTHPIPARHATLRAYRARLLARPAFARAVHEARPFRAYFPLGAPDRD</sequence>
<gene>
    <name evidence="3" type="ORF">C9I28_20320</name>
</gene>
<accession>A0A2R4CE27</accession>
<dbReference type="InterPro" id="IPR036249">
    <property type="entry name" value="Thioredoxin-like_sf"/>
</dbReference>
<evidence type="ECO:0000313" key="3">
    <source>
        <dbReference type="EMBL" id="AVR97718.1"/>
    </source>
</evidence>
<proteinExistence type="predicted"/>
<dbReference type="CDD" id="cd00570">
    <property type="entry name" value="GST_N_family"/>
    <property type="match status" value="1"/>
</dbReference>
<dbReference type="PANTHER" id="PTHR44051:SF9">
    <property type="entry name" value="GLUTATHIONE S-TRANSFERASE 1"/>
    <property type="match status" value="1"/>
</dbReference>
<dbReference type="SFLD" id="SFLDG00358">
    <property type="entry name" value="Main_(cytGST)"/>
    <property type="match status" value="1"/>
</dbReference>
<name>A0A2R4CE27_9BURK</name>
<protein>
    <submittedName>
        <fullName evidence="3">Glutathione S-transferase</fullName>
    </submittedName>
</protein>
<dbReference type="Pfam" id="PF13417">
    <property type="entry name" value="GST_N_3"/>
    <property type="match status" value="1"/>
</dbReference>
<dbReference type="KEGG" id="masz:C9I28_20320"/>
<keyword evidence="3" id="KW-0808">Transferase</keyword>
<evidence type="ECO:0000313" key="4">
    <source>
        <dbReference type="Proteomes" id="UP000240505"/>
    </source>
</evidence>
<dbReference type="OrthoDB" id="9782992at2"/>
<dbReference type="GO" id="GO:0016740">
    <property type="term" value="F:transferase activity"/>
    <property type="evidence" value="ECO:0007669"/>
    <property type="project" value="UniProtKB-KW"/>
</dbReference>
<dbReference type="InterPro" id="IPR036282">
    <property type="entry name" value="Glutathione-S-Trfase_C_sf"/>
</dbReference>
<dbReference type="PANTHER" id="PTHR44051">
    <property type="entry name" value="GLUTATHIONE S-TRANSFERASE-RELATED"/>
    <property type="match status" value="1"/>
</dbReference>
<dbReference type="SUPFAM" id="SSF52833">
    <property type="entry name" value="Thioredoxin-like"/>
    <property type="match status" value="1"/>
</dbReference>
<dbReference type="Proteomes" id="UP000240505">
    <property type="component" value="Chromosome"/>
</dbReference>
<dbReference type="AlphaFoldDB" id="A0A2R4CE27"/>
<dbReference type="SFLD" id="SFLDS00019">
    <property type="entry name" value="Glutathione_Transferase_(cytos"/>
    <property type="match status" value="1"/>
</dbReference>
<reference evidence="3 4" key="1">
    <citation type="submission" date="2018-03" db="EMBL/GenBank/DDBJ databases">
        <title>Massilia armeniaca sp. nov., isolated from desert soil.</title>
        <authorList>
            <person name="Huang H."/>
            <person name="Ren M."/>
        </authorList>
    </citation>
    <scope>NUCLEOTIDE SEQUENCE [LARGE SCALE GENOMIC DNA]</scope>
    <source>
        <strain evidence="3 4">ZMN-3</strain>
    </source>
</reference>
<dbReference type="PROSITE" id="PS50405">
    <property type="entry name" value="GST_CTER"/>
    <property type="match status" value="1"/>
</dbReference>
<dbReference type="Gene3D" id="1.20.1050.10">
    <property type="match status" value="1"/>
</dbReference>
<dbReference type="InterPro" id="IPR040079">
    <property type="entry name" value="Glutathione_S-Trfase"/>
</dbReference>
<organism evidence="3 4">
    <name type="scientific">Pseudoduganella armeniaca</name>
    <dbReference type="NCBI Taxonomy" id="2072590"/>
    <lineage>
        <taxon>Bacteria</taxon>
        <taxon>Pseudomonadati</taxon>
        <taxon>Pseudomonadota</taxon>
        <taxon>Betaproteobacteria</taxon>
        <taxon>Burkholderiales</taxon>
        <taxon>Oxalobacteraceae</taxon>
        <taxon>Telluria group</taxon>
        <taxon>Pseudoduganella</taxon>
    </lineage>
</organism>
<evidence type="ECO:0000259" key="1">
    <source>
        <dbReference type="PROSITE" id="PS50404"/>
    </source>
</evidence>
<dbReference type="EMBL" id="CP028324">
    <property type="protein sequence ID" value="AVR97718.1"/>
    <property type="molecule type" value="Genomic_DNA"/>
</dbReference>
<dbReference type="InterPro" id="IPR004045">
    <property type="entry name" value="Glutathione_S-Trfase_N"/>
</dbReference>
<evidence type="ECO:0000259" key="2">
    <source>
        <dbReference type="PROSITE" id="PS50405"/>
    </source>
</evidence>
<keyword evidence="4" id="KW-1185">Reference proteome</keyword>
<dbReference type="InterPro" id="IPR010987">
    <property type="entry name" value="Glutathione-S-Trfase_C-like"/>
</dbReference>
<dbReference type="PROSITE" id="PS50404">
    <property type="entry name" value="GST_NTER"/>
    <property type="match status" value="1"/>
</dbReference>
<dbReference type="RefSeq" id="WP_107143059.1">
    <property type="nucleotide sequence ID" value="NZ_CP028324.1"/>
</dbReference>
<dbReference type="SUPFAM" id="SSF47616">
    <property type="entry name" value="GST C-terminal domain-like"/>
    <property type="match status" value="1"/>
</dbReference>